<keyword evidence="1" id="KW-0812">Transmembrane</keyword>
<organism evidence="2 3">
    <name type="scientific">Wenyingzhuangia gilva</name>
    <dbReference type="NCBI Taxonomy" id="3057677"/>
    <lineage>
        <taxon>Bacteria</taxon>
        <taxon>Pseudomonadati</taxon>
        <taxon>Bacteroidota</taxon>
        <taxon>Flavobacteriia</taxon>
        <taxon>Flavobacteriales</taxon>
        <taxon>Flavobacteriaceae</taxon>
        <taxon>Wenyingzhuangia</taxon>
    </lineage>
</organism>
<feature type="transmembrane region" description="Helical" evidence="1">
    <location>
        <begin position="101"/>
        <end position="121"/>
    </location>
</feature>
<evidence type="ECO:0000256" key="1">
    <source>
        <dbReference type="SAM" id="Phobius"/>
    </source>
</evidence>
<dbReference type="InterPro" id="IPR032809">
    <property type="entry name" value="Put_HupE_UreJ"/>
</dbReference>
<feature type="transmembrane region" description="Helical" evidence="1">
    <location>
        <begin position="43"/>
        <end position="65"/>
    </location>
</feature>
<feature type="transmembrane region" description="Helical" evidence="1">
    <location>
        <begin position="71"/>
        <end position="89"/>
    </location>
</feature>
<keyword evidence="1" id="KW-0472">Membrane</keyword>
<keyword evidence="3" id="KW-1185">Reference proteome</keyword>
<dbReference type="EMBL" id="JAUMIT010000001">
    <property type="protein sequence ID" value="MDO3693254.1"/>
    <property type="molecule type" value="Genomic_DNA"/>
</dbReference>
<reference evidence="2" key="1">
    <citation type="submission" date="2023-07" db="EMBL/GenBank/DDBJ databases">
        <title>Wenyingzhuangia sp. chi5 genome sequencing and assembly.</title>
        <authorList>
            <person name="Park S."/>
        </authorList>
    </citation>
    <scope>NUCLEOTIDE SEQUENCE</scope>
    <source>
        <strain evidence="2">Chi5</strain>
    </source>
</reference>
<dbReference type="RefSeq" id="WP_302882527.1">
    <property type="nucleotide sequence ID" value="NZ_JAUMIT010000001.1"/>
</dbReference>
<comment type="caution">
    <text evidence="2">The sequence shown here is derived from an EMBL/GenBank/DDBJ whole genome shotgun (WGS) entry which is preliminary data.</text>
</comment>
<dbReference type="Pfam" id="PF13795">
    <property type="entry name" value="HupE_UreJ_2"/>
    <property type="match status" value="1"/>
</dbReference>
<dbReference type="Proteomes" id="UP001168642">
    <property type="component" value="Unassembled WGS sequence"/>
</dbReference>
<keyword evidence="1" id="KW-1133">Transmembrane helix</keyword>
<evidence type="ECO:0000313" key="2">
    <source>
        <dbReference type="EMBL" id="MDO3693254.1"/>
    </source>
</evidence>
<accession>A0ABT8VMP3</accession>
<feature type="transmembrane region" description="Helical" evidence="1">
    <location>
        <begin position="133"/>
        <end position="161"/>
    </location>
</feature>
<gene>
    <name evidence="2" type="ORF">QVZ41_00125</name>
</gene>
<name>A0ABT8VMP3_9FLAO</name>
<protein>
    <submittedName>
        <fullName evidence="2">HupE/UreJ family protein</fullName>
    </submittedName>
</protein>
<evidence type="ECO:0000313" key="3">
    <source>
        <dbReference type="Proteomes" id="UP001168642"/>
    </source>
</evidence>
<feature type="transmembrane region" description="Helical" evidence="1">
    <location>
        <begin position="173"/>
        <end position="193"/>
    </location>
</feature>
<proteinExistence type="predicted"/>
<sequence length="194" mass="21514">MDGFVFYLKQGVNHITDLEGIDHMAFIITLCAVYKIKQWRQILVLVTAFTIGHTVTLALSGLKLISVNQELVETLIPVTILLTAVYNIVKKTDHSKGGIQLNYLLALFFGFIHGMGFSNFFRSMMMGIDDESIIFPLFSFNVGIELGQLAIVACLLLINIILTTIFSVKHRDWNLVISGAGGGIALTMILKHLI</sequence>